<organism evidence="1 2">
    <name type="scientific">Fischerella muscicola CCMEE 5323</name>
    <dbReference type="NCBI Taxonomy" id="2019572"/>
    <lineage>
        <taxon>Bacteria</taxon>
        <taxon>Bacillati</taxon>
        <taxon>Cyanobacteriota</taxon>
        <taxon>Cyanophyceae</taxon>
        <taxon>Nostocales</taxon>
        <taxon>Hapalosiphonaceae</taxon>
        <taxon>Fischerella</taxon>
    </lineage>
</organism>
<evidence type="ECO:0000313" key="1">
    <source>
        <dbReference type="EMBL" id="PLZ84371.1"/>
    </source>
</evidence>
<keyword evidence="2" id="KW-1185">Reference proteome</keyword>
<gene>
    <name evidence="1" type="ORF">CEN44_25090</name>
</gene>
<name>A0A2N6JWG3_FISMU</name>
<sequence>MILIPNSEFIFLGWFWNQLHQDAEKELEEVRSRYLKLLFLVLDHISFDSLQGVRSPTFPKSRGSGQPMG</sequence>
<proteinExistence type="predicted"/>
<dbReference type="Proteomes" id="UP000235036">
    <property type="component" value="Unassembled WGS sequence"/>
</dbReference>
<protein>
    <submittedName>
        <fullName evidence="1">Uncharacterized protein</fullName>
    </submittedName>
</protein>
<comment type="caution">
    <text evidence="1">The sequence shown here is derived from an EMBL/GenBank/DDBJ whole genome shotgun (WGS) entry which is preliminary data.</text>
</comment>
<evidence type="ECO:0000313" key="2">
    <source>
        <dbReference type="Proteomes" id="UP000235036"/>
    </source>
</evidence>
<dbReference type="AlphaFoldDB" id="A0A2N6JWG3"/>
<reference evidence="1 2" key="1">
    <citation type="submission" date="2017-08" db="EMBL/GenBank/DDBJ databases">
        <title>Genomes of Fischerella (Mastigocladus) sp. strains.</title>
        <authorList>
            <person name="Miller S.R."/>
        </authorList>
    </citation>
    <scope>NUCLEOTIDE SEQUENCE [LARGE SCALE GENOMIC DNA]</scope>
    <source>
        <strain evidence="1 2">CCMEE 5323</strain>
    </source>
</reference>
<dbReference type="EMBL" id="NRQW01000596">
    <property type="protein sequence ID" value="PLZ84371.1"/>
    <property type="molecule type" value="Genomic_DNA"/>
</dbReference>
<dbReference type="RefSeq" id="WP_146007647.1">
    <property type="nucleotide sequence ID" value="NZ_CAWNVR010000740.1"/>
</dbReference>
<accession>A0A2N6JWG3</accession>